<keyword evidence="18" id="KW-1185">Reference proteome</keyword>
<dbReference type="Proteomes" id="UP000187526">
    <property type="component" value="Unassembled WGS sequence"/>
</dbReference>
<keyword evidence="6 14" id="KW-0645">Protease</keyword>
<evidence type="ECO:0000313" key="18">
    <source>
        <dbReference type="Proteomes" id="UP000187526"/>
    </source>
</evidence>
<feature type="active site" description="Acyl-ester intermediate" evidence="14">
    <location>
        <position position="327"/>
    </location>
</feature>
<evidence type="ECO:0000256" key="5">
    <source>
        <dbReference type="ARBA" id="ARBA00022645"/>
    </source>
</evidence>
<evidence type="ECO:0000256" key="13">
    <source>
        <dbReference type="ARBA" id="ARBA00023316"/>
    </source>
</evidence>
<dbReference type="InterPro" id="IPR001460">
    <property type="entry name" value="PCN-bd_Tpept"/>
</dbReference>
<keyword evidence="13 14" id="KW-0961">Cell wall biogenesis/degradation</keyword>
<feature type="domain" description="Penicillin-binding protein dimerisation" evidence="16">
    <location>
        <begin position="62"/>
        <end position="235"/>
    </location>
</feature>
<keyword evidence="5 14" id="KW-0121">Carboxypeptidase</keyword>
<evidence type="ECO:0000256" key="10">
    <source>
        <dbReference type="ARBA" id="ARBA00022984"/>
    </source>
</evidence>
<dbReference type="InterPro" id="IPR036138">
    <property type="entry name" value="PBP_dimer_sf"/>
</dbReference>
<dbReference type="EC" id="3.4.16.4" evidence="14"/>
<comment type="subcellular location">
    <subcellularLocation>
        <location evidence="14">Cell inner membrane</location>
        <topology evidence="14">Single-pass membrane protein</topology>
    </subcellularLocation>
    <subcellularLocation>
        <location evidence="2">Cell membrane</location>
    </subcellularLocation>
    <subcellularLocation>
        <location evidence="1">Membrane</location>
        <topology evidence="1">Single-pass membrane protein</topology>
    </subcellularLocation>
</comment>
<dbReference type="SUPFAM" id="SSF56601">
    <property type="entry name" value="beta-lactamase/transpeptidase-like"/>
    <property type="match status" value="1"/>
</dbReference>
<evidence type="ECO:0000256" key="12">
    <source>
        <dbReference type="ARBA" id="ARBA00023136"/>
    </source>
</evidence>
<keyword evidence="14" id="KW-0862">Zinc</keyword>
<dbReference type="GO" id="GO:0009002">
    <property type="term" value="F:serine-type D-Ala-D-Ala carboxypeptidase activity"/>
    <property type="evidence" value="ECO:0007669"/>
    <property type="project" value="UniProtKB-UniRule"/>
</dbReference>
<dbReference type="HAMAP" id="MF_02081">
    <property type="entry name" value="MrdA_transpept"/>
    <property type="match status" value="1"/>
</dbReference>
<feature type="binding site" evidence="14">
    <location>
        <position position="370"/>
    </location>
    <ligand>
        <name>Zn(2+)</name>
        <dbReference type="ChEBI" id="CHEBI:29105"/>
    </ligand>
</feature>
<dbReference type="InterPro" id="IPR012338">
    <property type="entry name" value="Beta-lactam/transpept-like"/>
</dbReference>
<dbReference type="GO" id="GO:0009252">
    <property type="term" value="P:peptidoglycan biosynthetic process"/>
    <property type="evidence" value="ECO:0007669"/>
    <property type="project" value="UniProtKB-UniRule"/>
</dbReference>
<keyword evidence="12 14" id="KW-0472">Membrane</keyword>
<keyword evidence="3 14" id="KW-1003">Cell membrane</keyword>
<evidence type="ECO:0000259" key="15">
    <source>
        <dbReference type="Pfam" id="PF00905"/>
    </source>
</evidence>
<feature type="binding site" evidence="14">
    <location>
        <position position="364"/>
    </location>
    <ligand>
        <name>Zn(2+)</name>
        <dbReference type="ChEBI" id="CHEBI:29105"/>
    </ligand>
</feature>
<feature type="transmembrane region" description="Helical" evidence="14">
    <location>
        <begin position="18"/>
        <end position="38"/>
    </location>
</feature>
<dbReference type="Pfam" id="PF00905">
    <property type="entry name" value="Transpeptidase"/>
    <property type="match status" value="1"/>
</dbReference>
<keyword evidence="10 14" id="KW-0573">Peptidoglycan synthesis</keyword>
<dbReference type="Gene3D" id="3.40.710.10">
    <property type="entry name" value="DD-peptidase/beta-lactamase superfamily"/>
    <property type="match status" value="1"/>
</dbReference>
<dbReference type="RefSeq" id="WP_076091202.1">
    <property type="nucleotide sequence ID" value="NZ_MTHD01000001.1"/>
</dbReference>
<protein>
    <recommendedName>
        <fullName evidence="14">Peptidoglycan D,D-transpeptidase MrdA</fullName>
        <ecNumber evidence="14">3.4.16.4</ecNumber>
    </recommendedName>
    <alternativeName>
        <fullName evidence="14">Penicillin-binding protein 2</fullName>
        <shortName evidence="14">PBP-2</shortName>
    </alternativeName>
</protein>
<feature type="domain" description="Penicillin-binding protein transpeptidase" evidence="15">
    <location>
        <begin position="268"/>
        <end position="607"/>
    </location>
</feature>
<dbReference type="PANTHER" id="PTHR30627">
    <property type="entry name" value="PEPTIDOGLYCAN D,D-TRANSPEPTIDASE"/>
    <property type="match status" value="1"/>
</dbReference>
<evidence type="ECO:0000259" key="16">
    <source>
        <dbReference type="Pfam" id="PF03717"/>
    </source>
</evidence>
<sequence>MSDFHHSEQDPDRFRKRILFAGSFVLLCFCLLFGRFFYLQIVQHEYYATRAESNRISLVPVMPNRGNIVDRNGVILARNYSAFTLEITPSKTLGLEETIDSLGEIVEIQLKDRRRFKRLLEESKNFESIPIRTRLSDQEVARFAAQRYRFPGVEVKARLFRQYPENSLAAHAIGYISRINAKDKELIDAGGHEANYKGTEHIGKIGLEAHYEFELHGTAGHEQVEVDAGGRAVRVLSQTAPIPGNNLTLTLDAKLQAVAEQAFGDRRGSLAAIDPSNGAVLALVSSPAFDPNLFVDGIRFDDWDELNNNPDKPMLNRAIYSTHPPGSTFKPLMALAALTTGKRTPGQAIADAGYFNFGNRRFMDDKVGGHGMVDMHKSIVVSCNTYYYVLANDMGIDNIARFMGELGLGRRTEIDIPGEATGILPSPEWKQRRFKKREQQKWYPGETISIGIGQGYNAYSTLHMAHALANILNYGKVYRPHLVNTITNPTTGEVRVVEPQPVRQIDLKPEHVEVIKRGMAGVVTEGTGSRAFAGAAYESGGKTGTAQVFSLKSGQKYVAGQVKERLRDHSWYVAFAPVDKPKIVVAVMVENGGFGAQSAAPIARQVFDYHLTGRLPGGPAPEVEAPEADENTELIEEAIDEAD</sequence>
<evidence type="ECO:0000256" key="1">
    <source>
        <dbReference type="ARBA" id="ARBA00004167"/>
    </source>
</evidence>
<keyword evidence="14" id="KW-0479">Metal-binding</keyword>
<evidence type="ECO:0000256" key="4">
    <source>
        <dbReference type="ARBA" id="ARBA00022519"/>
    </source>
</evidence>
<accession>A0A1R1IC44</accession>
<dbReference type="GO" id="GO:0071972">
    <property type="term" value="F:peptidoglycan L,D-transpeptidase activity"/>
    <property type="evidence" value="ECO:0007669"/>
    <property type="project" value="TreeGrafter"/>
</dbReference>
<dbReference type="GO" id="GO:0006508">
    <property type="term" value="P:proteolysis"/>
    <property type="evidence" value="ECO:0007669"/>
    <property type="project" value="UniProtKB-KW"/>
</dbReference>
<reference evidence="17 18" key="1">
    <citation type="submission" date="2016-10" db="EMBL/GenBank/DDBJ databases">
        <title>Alkaliphiles isolated from bioreactors.</title>
        <authorList>
            <person name="Salah Z."/>
            <person name="Rout S.P."/>
            <person name="Humphreys P.N."/>
        </authorList>
    </citation>
    <scope>NUCLEOTIDE SEQUENCE [LARGE SCALE GENOMIC DNA]</scope>
    <source>
        <strain evidence="17 18">ZS02</strain>
    </source>
</reference>
<comment type="caution">
    <text evidence="17">The sequence shown here is derived from an EMBL/GenBank/DDBJ whole genome shotgun (WGS) entry which is preliminary data.</text>
</comment>
<dbReference type="InterPro" id="IPR005311">
    <property type="entry name" value="PBP_dimer"/>
</dbReference>
<evidence type="ECO:0000256" key="14">
    <source>
        <dbReference type="HAMAP-Rule" id="MF_02081"/>
    </source>
</evidence>
<proteinExistence type="inferred from homology"/>
<evidence type="ECO:0000256" key="11">
    <source>
        <dbReference type="ARBA" id="ARBA00022989"/>
    </source>
</evidence>
<dbReference type="EMBL" id="MTHD01000001">
    <property type="protein sequence ID" value="OMG56242.1"/>
    <property type="molecule type" value="Genomic_DNA"/>
</dbReference>
<keyword evidence="7 14" id="KW-0812">Transmembrane</keyword>
<evidence type="ECO:0000256" key="3">
    <source>
        <dbReference type="ARBA" id="ARBA00022475"/>
    </source>
</evidence>
<keyword evidence="8 14" id="KW-0378">Hydrolase</keyword>
<dbReference type="STRING" id="418702.BJN45_01015"/>
<dbReference type="PANTHER" id="PTHR30627:SF2">
    <property type="entry name" value="PEPTIDOGLYCAN D,D-TRANSPEPTIDASE MRDA"/>
    <property type="match status" value="1"/>
</dbReference>
<dbReference type="GO" id="GO:0008270">
    <property type="term" value="F:zinc ion binding"/>
    <property type="evidence" value="ECO:0007669"/>
    <property type="project" value="UniProtKB-UniRule"/>
</dbReference>
<dbReference type="Gene3D" id="3.30.1390.30">
    <property type="entry name" value="Penicillin-binding protein 2a, domain 3"/>
    <property type="match status" value="1"/>
</dbReference>
<dbReference type="AlphaFoldDB" id="A0A1R1IC44"/>
<evidence type="ECO:0000256" key="2">
    <source>
        <dbReference type="ARBA" id="ARBA00004236"/>
    </source>
</evidence>
<gene>
    <name evidence="14" type="primary">mrdA</name>
    <name evidence="17" type="ORF">BJN45_01015</name>
</gene>
<dbReference type="GO" id="GO:0008658">
    <property type="term" value="F:penicillin binding"/>
    <property type="evidence" value="ECO:0007669"/>
    <property type="project" value="InterPro"/>
</dbReference>
<evidence type="ECO:0000256" key="9">
    <source>
        <dbReference type="ARBA" id="ARBA00022960"/>
    </source>
</evidence>
<dbReference type="InterPro" id="IPR017790">
    <property type="entry name" value="Penicillin-binding_protein_2"/>
</dbReference>
<keyword evidence="9 14" id="KW-0133">Cell shape</keyword>
<feature type="binding site" evidence="14">
    <location>
        <position position="351"/>
    </location>
    <ligand>
        <name>Zn(2+)</name>
        <dbReference type="ChEBI" id="CHEBI:29105"/>
    </ligand>
</feature>
<evidence type="ECO:0000256" key="7">
    <source>
        <dbReference type="ARBA" id="ARBA00022692"/>
    </source>
</evidence>
<dbReference type="Gene3D" id="3.90.1310.10">
    <property type="entry name" value="Penicillin-binding protein 2a (Domain 2)"/>
    <property type="match status" value="1"/>
</dbReference>
<dbReference type="FunFam" id="3.40.710.10:FF:000024">
    <property type="entry name" value="Penicillin-binding protein 2"/>
    <property type="match status" value="1"/>
</dbReference>
<dbReference type="NCBIfam" id="TIGR03423">
    <property type="entry name" value="pbp2_mrdA"/>
    <property type="match status" value="1"/>
</dbReference>
<name>A0A1R1IC44_9RHOO</name>
<keyword evidence="4 14" id="KW-0997">Cell inner membrane</keyword>
<dbReference type="InterPro" id="IPR050515">
    <property type="entry name" value="Beta-lactam/transpept"/>
</dbReference>
<comment type="function">
    <text evidence="14">Catalyzes cross-linking of the peptidoglycan cell wall.</text>
</comment>
<dbReference type="SUPFAM" id="SSF56519">
    <property type="entry name" value="Penicillin binding protein dimerisation domain"/>
    <property type="match status" value="1"/>
</dbReference>
<comment type="catalytic activity">
    <reaction evidence="14">
        <text>Preferential cleavage: (Ac)2-L-Lys-D-Ala-|-D-Ala. Also transpeptidation of peptidyl-alanyl moieties that are N-acyl substituents of D-alanine.</text>
        <dbReference type="EC" id="3.4.16.4"/>
    </reaction>
</comment>
<dbReference type="GO" id="GO:0008360">
    <property type="term" value="P:regulation of cell shape"/>
    <property type="evidence" value="ECO:0007669"/>
    <property type="project" value="UniProtKB-KW"/>
</dbReference>
<dbReference type="OrthoDB" id="9789078at2"/>
<dbReference type="Pfam" id="PF03717">
    <property type="entry name" value="PBP_dimer"/>
    <property type="match status" value="1"/>
</dbReference>
<evidence type="ECO:0000256" key="6">
    <source>
        <dbReference type="ARBA" id="ARBA00022670"/>
    </source>
</evidence>
<evidence type="ECO:0000313" key="17">
    <source>
        <dbReference type="EMBL" id="OMG56242.1"/>
    </source>
</evidence>
<organism evidence="17 18">
    <name type="scientific">Azonexus hydrophilus</name>
    <dbReference type="NCBI Taxonomy" id="418702"/>
    <lineage>
        <taxon>Bacteria</taxon>
        <taxon>Pseudomonadati</taxon>
        <taxon>Pseudomonadota</taxon>
        <taxon>Betaproteobacteria</taxon>
        <taxon>Rhodocyclales</taxon>
        <taxon>Azonexaceae</taxon>
        <taxon>Azonexus</taxon>
    </lineage>
</organism>
<dbReference type="GO" id="GO:0071555">
    <property type="term" value="P:cell wall organization"/>
    <property type="evidence" value="ECO:0007669"/>
    <property type="project" value="UniProtKB-KW"/>
</dbReference>
<feature type="binding site" evidence="14">
    <location>
        <position position="383"/>
    </location>
    <ligand>
        <name>Zn(2+)</name>
        <dbReference type="ChEBI" id="CHEBI:29105"/>
    </ligand>
</feature>
<comment type="cofactor">
    <cofactor evidence="14">
        <name>Zn(2+)</name>
        <dbReference type="ChEBI" id="CHEBI:29105"/>
    </cofactor>
    <text evidence="14">Binds one Zn(2+) ion per subunit.</text>
</comment>
<dbReference type="UniPathway" id="UPA00219"/>
<comment type="similarity">
    <text evidence="14">Belongs to the transpeptidase family. MrdA subfamily.</text>
</comment>
<dbReference type="GO" id="GO:0005886">
    <property type="term" value="C:plasma membrane"/>
    <property type="evidence" value="ECO:0007669"/>
    <property type="project" value="UniProtKB-SubCell"/>
</dbReference>
<keyword evidence="11 14" id="KW-1133">Transmembrane helix</keyword>
<evidence type="ECO:0000256" key="8">
    <source>
        <dbReference type="ARBA" id="ARBA00022801"/>
    </source>
</evidence>
<comment type="pathway">
    <text evidence="14">Cell wall biogenesis; peptidoglycan biosynthesis.</text>
</comment>